<gene>
    <name evidence="1" type="ORF">K7472_24870</name>
</gene>
<organism evidence="1 2">
    <name type="scientific">Streptantibioticus parmotrematis</name>
    <dbReference type="NCBI Taxonomy" id="2873249"/>
    <lineage>
        <taxon>Bacteria</taxon>
        <taxon>Bacillati</taxon>
        <taxon>Actinomycetota</taxon>
        <taxon>Actinomycetes</taxon>
        <taxon>Kitasatosporales</taxon>
        <taxon>Streptomycetaceae</taxon>
        <taxon>Streptantibioticus</taxon>
    </lineage>
</organism>
<reference evidence="1 2" key="1">
    <citation type="submission" date="2021-08" db="EMBL/GenBank/DDBJ databases">
        <title>Streptomyces sp. PTM05 isolated from lichen.</title>
        <authorList>
            <person name="Somphong A."/>
            <person name="Phongsopitanun W."/>
            <person name="Tanasupawat S."/>
        </authorList>
    </citation>
    <scope>NUCLEOTIDE SEQUENCE [LARGE SCALE GENOMIC DNA]</scope>
    <source>
        <strain evidence="1 2">Ptm05</strain>
    </source>
</reference>
<accession>A0ABS7QYP0</accession>
<name>A0ABS7QYP0_9ACTN</name>
<proteinExistence type="predicted"/>
<dbReference type="RefSeq" id="WP_222980785.1">
    <property type="nucleotide sequence ID" value="NZ_JAINVZ010000021.1"/>
</dbReference>
<protein>
    <submittedName>
        <fullName evidence="1">Uncharacterized protein</fullName>
    </submittedName>
</protein>
<evidence type="ECO:0000313" key="1">
    <source>
        <dbReference type="EMBL" id="MBY8888048.1"/>
    </source>
</evidence>
<comment type="caution">
    <text evidence="1">The sequence shown here is derived from an EMBL/GenBank/DDBJ whole genome shotgun (WGS) entry which is preliminary data.</text>
</comment>
<keyword evidence="2" id="KW-1185">Reference proteome</keyword>
<evidence type="ECO:0000313" key="2">
    <source>
        <dbReference type="Proteomes" id="UP001198565"/>
    </source>
</evidence>
<dbReference type="EMBL" id="JAINVZ010000021">
    <property type="protein sequence ID" value="MBY8888048.1"/>
    <property type="molecule type" value="Genomic_DNA"/>
</dbReference>
<dbReference type="Proteomes" id="UP001198565">
    <property type="component" value="Unassembled WGS sequence"/>
</dbReference>
<sequence>MSVTWTGGVLAVVDDDHDRLYASDRHSRFGAYLRQEAGHLTSPDEPLTAEEFAAVVWRIATEPVMSPGYVRIRPDVRAVVPAWDENGEGLLFDVHVPLPHQALANARAVPARWRDWRTEPVFVEPEHRWWAEPDADRPALLTTTVIRLPVGDDWGLPEPGELHPGHELTVAAKQSVAAAAAGINRHAGPLLAALRTPGRNPWAS</sequence>